<dbReference type="Proteomes" id="UP001592528">
    <property type="component" value="Unassembled WGS sequence"/>
</dbReference>
<dbReference type="Pfam" id="PF00893">
    <property type="entry name" value="Multi_Drug_Res"/>
    <property type="match status" value="1"/>
</dbReference>
<proteinExistence type="inferred from homology"/>
<name>A0ABV6US35_9ACTN</name>
<dbReference type="InterPro" id="IPR037185">
    <property type="entry name" value="EmrE-like"/>
</dbReference>
<organism evidence="9 10">
    <name type="scientific">Streptacidiphilus cavernicola</name>
    <dbReference type="NCBI Taxonomy" id="3342716"/>
    <lineage>
        <taxon>Bacteria</taxon>
        <taxon>Bacillati</taxon>
        <taxon>Actinomycetota</taxon>
        <taxon>Actinomycetes</taxon>
        <taxon>Kitasatosporales</taxon>
        <taxon>Streptomycetaceae</taxon>
        <taxon>Streptacidiphilus</taxon>
    </lineage>
</organism>
<accession>A0ABV6US35</accession>
<comment type="subcellular location">
    <subcellularLocation>
        <location evidence="1 7">Cell membrane</location>
        <topology evidence="1 7">Multi-pass membrane protein</topology>
    </subcellularLocation>
</comment>
<evidence type="ECO:0000256" key="8">
    <source>
        <dbReference type="SAM" id="Phobius"/>
    </source>
</evidence>
<dbReference type="PANTHER" id="PTHR30561:SF1">
    <property type="entry name" value="MULTIDRUG TRANSPORTER EMRE"/>
    <property type="match status" value="1"/>
</dbReference>
<feature type="transmembrane region" description="Helical" evidence="8">
    <location>
        <begin position="26"/>
        <end position="47"/>
    </location>
</feature>
<evidence type="ECO:0000256" key="7">
    <source>
        <dbReference type="RuleBase" id="RU003942"/>
    </source>
</evidence>
<dbReference type="SUPFAM" id="SSF103481">
    <property type="entry name" value="Multidrug resistance efflux transporter EmrE"/>
    <property type="match status" value="1"/>
</dbReference>
<dbReference type="Gene3D" id="1.10.3730.20">
    <property type="match status" value="1"/>
</dbReference>
<comment type="caution">
    <text evidence="9">The sequence shown here is derived from an EMBL/GenBank/DDBJ whole genome shotgun (WGS) entry which is preliminary data.</text>
</comment>
<dbReference type="InterPro" id="IPR045324">
    <property type="entry name" value="Small_multidrug_res"/>
</dbReference>
<evidence type="ECO:0000256" key="2">
    <source>
        <dbReference type="ARBA" id="ARBA00022448"/>
    </source>
</evidence>
<evidence type="ECO:0000256" key="4">
    <source>
        <dbReference type="ARBA" id="ARBA00022692"/>
    </source>
</evidence>
<comment type="similarity">
    <text evidence="7">Belongs to the drug/metabolite transporter (DMT) superfamily. Small multidrug resistance (SMR) (TC 2.A.7.1) family.</text>
</comment>
<keyword evidence="5 8" id="KW-1133">Transmembrane helix</keyword>
<keyword evidence="10" id="KW-1185">Reference proteome</keyword>
<dbReference type="PANTHER" id="PTHR30561">
    <property type="entry name" value="SMR FAMILY PROTON-DEPENDENT DRUG EFFLUX TRANSPORTER SUGE"/>
    <property type="match status" value="1"/>
</dbReference>
<evidence type="ECO:0000256" key="1">
    <source>
        <dbReference type="ARBA" id="ARBA00004651"/>
    </source>
</evidence>
<keyword evidence="6 8" id="KW-0472">Membrane</keyword>
<dbReference type="RefSeq" id="WP_030264139.1">
    <property type="nucleotide sequence ID" value="NZ_JBHEZZ010000014.1"/>
</dbReference>
<feature type="transmembrane region" description="Helical" evidence="8">
    <location>
        <begin position="59"/>
        <end position="78"/>
    </location>
</feature>
<evidence type="ECO:0000313" key="10">
    <source>
        <dbReference type="Proteomes" id="UP001592528"/>
    </source>
</evidence>
<dbReference type="InterPro" id="IPR000390">
    <property type="entry name" value="Small_drug/metabolite_transptr"/>
</dbReference>
<dbReference type="EMBL" id="JBHEZZ010000014">
    <property type="protein sequence ID" value="MFC1404281.1"/>
    <property type="molecule type" value="Genomic_DNA"/>
</dbReference>
<keyword evidence="4 7" id="KW-0812">Transmembrane</keyword>
<evidence type="ECO:0000313" key="9">
    <source>
        <dbReference type="EMBL" id="MFC1404281.1"/>
    </source>
</evidence>
<evidence type="ECO:0000256" key="6">
    <source>
        <dbReference type="ARBA" id="ARBA00023136"/>
    </source>
</evidence>
<gene>
    <name evidence="9" type="ORF">ACEZDJ_23595</name>
</gene>
<feature type="transmembrane region" description="Helical" evidence="8">
    <location>
        <begin position="84"/>
        <end position="103"/>
    </location>
</feature>
<evidence type="ECO:0000256" key="5">
    <source>
        <dbReference type="ARBA" id="ARBA00022989"/>
    </source>
</evidence>
<keyword evidence="3" id="KW-1003">Cell membrane</keyword>
<keyword evidence="2" id="KW-0813">Transport</keyword>
<protein>
    <submittedName>
        <fullName evidence="9">Multidrug efflux SMR transporter</fullName>
    </submittedName>
</protein>
<reference evidence="9 10" key="1">
    <citation type="submission" date="2024-09" db="EMBL/GenBank/DDBJ databases">
        <authorList>
            <person name="Lee S.D."/>
        </authorList>
    </citation>
    <scope>NUCLEOTIDE SEQUENCE [LARGE SCALE GENOMIC DNA]</scope>
    <source>
        <strain evidence="9 10">N1-5</strain>
    </source>
</reference>
<sequence>MPYLLLALAIGSEICATVSLKYSEGFSRLLPSLVVVVGYGLSFVFLAQALKHIPVSTAYAIWSGAGTAVVAAVGFAFLGEGVNALKLAGIGLIIAGVVALNLGGASH</sequence>
<evidence type="ECO:0000256" key="3">
    <source>
        <dbReference type="ARBA" id="ARBA00022475"/>
    </source>
</evidence>